<dbReference type="GO" id="GO:0055085">
    <property type="term" value="P:transmembrane transport"/>
    <property type="evidence" value="ECO:0007669"/>
    <property type="project" value="InterPro"/>
</dbReference>
<dbReference type="InterPro" id="IPR035906">
    <property type="entry name" value="MetI-like_sf"/>
</dbReference>
<feature type="transmembrane region" description="Helical" evidence="7">
    <location>
        <begin position="238"/>
        <end position="260"/>
    </location>
</feature>
<protein>
    <submittedName>
        <fullName evidence="9">ABC transporter permease</fullName>
    </submittedName>
</protein>
<keyword evidence="5 7" id="KW-1133">Transmembrane helix</keyword>
<comment type="similarity">
    <text evidence="7">Belongs to the binding-protein-dependent transport system permease family.</text>
</comment>
<feature type="transmembrane region" description="Helical" evidence="7">
    <location>
        <begin position="193"/>
        <end position="218"/>
    </location>
</feature>
<evidence type="ECO:0000256" key="3">
    <source>
        <dbReference type="ARBA" id="ARBA00022475"/>
    </source>
</evidence>
<keyword evidence="3" id="KW-1003">Cell membrane</keyword>
<keyword evidence="10" id="KW-1185">Reference proteome</keyword>
<dbReference type="InterPro" id="IPR025966">
    <property type="entry name" value="OppC_N"/>
</dbReference>
<dbReference type="CDD" id="cd06261">
    <property type="entry name" value="TM_PBP2"/>
    <property type="match status" value="1"/>
</dbReference>
<feature type="transmembrane region" description="Helical" evidence="7">
    <location>
        <begin position="135"/>
        <end position="153"/>
    </location>
</feature>
<proteinExistence type="inferred from homology"/>
<dbReference type="OrthoDB" id="9783218at2"/>
<feature type="domain" description="ABC transmembrane type-1" evidence="8">
    <location>
        <begin position="71"/>
        <end position="260"/>
    </location>
</feature>
<keyword evidence="4 7" id="KW-0812">Transmembrane</keyword>
<feature type="transmembrane region" description="Helical" evidence="7">
    <location>
        <begin position="110"/>
        <end position="129"/>
    </location>
</feature>
<evidence type="ECO:0000256" key="5">
    <source>
        <dbReference type="ARBA" id="ARBA00022989"/>
    </source>
</evidence>
<dbReference type="Gene3D" id="1.10.3720.10">
    <property type="entry name" value="MetI-like"/>
    <property type="match status" value="1"/>
</dbReference>
<dbReference type="PROSITE" id="PS50928">
    <property type="entry name" value="ABC_TM1"/>
    <property type="match status" value="1"/>
</dbReference>
<dbReference type="GO" id="GO:0005886">
    <property type="term" value="C:plasma membrane"/>
    <property type="evidence" value="ECO:0007669"/>
    <property type="project" value="UniProtKB-SubCell"/>
</dbReference>
<name>A0A401FX56_9BACT</name>
<keyword evidence="2 7" id="KW-0813">Transport</keyword>
<evidence type="ECO:0000313" key="9">
    <source>
        <dbReference type="EMBL" id="GBC61567.1"/>
    </source>
</evidence>
<organism evidence="9 10">
    <name type="scientific">Desulfonema ishimotonii</name>
    <dbReference type="NCBI Taxonomy" id="45657"/>
    <lineage>
        <taxon>Bacteria</taxon>
        <taxon>Pseudomonadati</taxon>
        <taxon>Thermodesulfobacteriota</taxon>
        <taxon>Desulfobacteria</taxon>
        <taxon>Desulfobacterales</taxon>
        <taxon>Desulfococcaceae</taxon>
        <taxon>Desulfonema</taxon>
    </lineage>
</organism>
<gene>
    <name evidence="9" type="ORF">DENIS_2529</name>
</gene>
<dbReference type="Pfam" id="PF12911">
    <property type="entry name" value="OppC_N"/>
    <property type="match status" value="1"/>
</dbReference>
<accession>A0A401FX56</accession>
<evidence type="ECO:0000256" key="1">
    <source>
        <dbReference type="ARBA" id="ARBA00004651"/>
    </source>
</evidence>
<dbReference type="InterPro" id="IPR000515">
    <property type="entry name" value="MetI-like"/>
</dbReference>
<reference evidence="10" key="1">
    <citation type="submission" date="2017-11" db="EMBL/GenBank/DDBJ databases">
        <authorList>
            <person name="Watanabe M."/>
            <person name="Kojima H."/>
        </authorList>
    </citation>
    <scope>NUCLEOTIDE SEQUENCE [LARGE SCALE GENOMIC DNA]</scope>
    <source>
        <strain evidence="10">Tokyo 01</strain>
    </source>
</reference>
<keyword evidence="6 7" id="KW-0472">Membrane</keyword>
<evidence type="ECO:0000256" key="6">
    <source>
        <dbReference type="ARBA" id="ARBA00023136"/>
    </source>
</evidence>
<evidence type="ECO:0000259" key="8">
    <source>
        <dbReference type="PROSITE" id="PS50928"/>
    </source>
</evidence>
<feature type="transmembrane region" description="Helical" evidence="7">
    <location>
        <begin position="75"/>
        <end position="98"/>
    </location>
</feature>
<dbReference type="Pfam" id="PF00528">
    <property type="entry name" value="BPD_transp_1"/>
    <property type="match status" value="1"/>
</dbReference>
<comment type="caution">
    <text evidence="9">The sequence shown here is derived from an EMBL/GenBank/DDBJ whole genome shotgun (WGS) entry which is preliminary data.</text>
</comment>
<dbReference type="Proteomes" id="UP000288096">
    <property type="component" value="Unassembled WGS sequence"/>
</dbReference>
<dbReference type="SUPFAM" id="SSF161098">
    <property type="entry name" value="MetI-like"/>
    <property type="match status" value="1"/>
</dbReference>
<evidence type="ECO:0000256" key="7">
    <source>
        <dbReference type="RuleBase" id="RU363032"/>
    </source>
</evidence>
<comment type="subcellular location">
    <subcellularLocation>
        <location evidence="1 7">Cell membrane</location>
        <topology evidence="1 7">Multi-pass membrane protein</topology>
    </subcellularLocation>
</comment>
<dbReference type="InterPro" id="IPR050366">
    <property type="entry name" value="BP-dependent_transpt_permease"/>
</dbReference>
<dbReference type="PANTHER" id="PTHR43386:SF1">
    <property type="entry name" value="D,D-DIPEPTIDE TRANSPORT SYSTEM PERMEASE PROTEIN DDPC-RELATED"/>
    <property type="match status" value="1"/>
</dbReference>
<evidence type="ECO:0000256" key="2">
    <source>
        <dbReference type="ARBA" id="ARBA00022448"/>
    </source>
</evidence>
<evidence type="ECO:0000313" key="10">
    <source>
        <dbReference type="Proteomes" id="UP000288096"/>
    </source>
</evidence>
<evidence type="ECO:0000256" key="4">
    <source>
        <dbReference type="ARBA" id="ARBA00022692"/>
    </source>
</evidence>
<dbReference type="EMBL" id="BEXT01000001">
    <property type="protein sequence ID" value="GBC61567.1"/>
    <property type="molecule type" value="Genomic_DNA"/>
</dbReference>
<sequence>MMNRILRNRLAASGAGLILILMTIALLAPLLSPGDPLKTDLRHRLRPPGPQYPLGTDNLGRCVLSRTLYGARTSLAAALAASGFALMLGMGAGLAAGLSPPAAEAFFMRGTDIFLAFPGLMLALVITGITGPSLSGTLLGVGLAGWAWWARFIRGLVRTAKAREFVEGGRVIGVRGFRLVRCYILPQILPETLVAFSLSTGGMIVAISGLSYLGLGAQPPAPEWGMMLREARIYMVRAPWLMAAPGVAVTLSVLAFNLLGEGLRDLLQVRETTGW</sequence>
<dbReference type="RefSeq" id="WP_124328840.1">
    <property type="nucleotide sequence ID" value="NZ_BEXT01000001.1"/>
</dbReference>
<dbReference type="AlphaFoldDB" id="A0A401FX56"/>
<reference evidence="10" key="2">
    <citation type="submission" date="2019-01" db="EMBL/GenBank/DDBJ databases">
        <title>Genome sequence of Desulfonema ishimotonii strain Tokyo 01.</title>
        <authorList>
            <person name="Fukui M."/>
        </authorList>
    </citation>
    <scope>NUCLEOTIDE SEQUENCE [LARGE SCALE GENOMIC DNA]</scope>
    <source>
        <strain evidence="10">Tokyo 01</strain>
    </source>
</reference>
<dbReference type="PANTHER" id="PTHR43386">
    <property type="entry name" value="OLIGOPEPTIDE TRANSPORT SYSTEM PERMEASE PROTEIN APPC"/>
    <property type="match status" value="1"/>
</dbReference>